<evidence type="ECO:0000259" key="13">
    <source>
        <dbReference type="PROSITE" id="PS50969"/>
    </source>
</evidence>
<dbReference type="InterPro" id="IPR000626">
    <property type="entry name" value="Ubiquitin-like_dom"/>
</dbReference>
<sequence>MQVKYLKEQLILQIPPHWTIRQLKQTLQSKTAIHPDRQKLMAANKKFDDTTTIGSMGLKGPPYCFMLVGTPDHKMVVTAEVVDVFDDFELDYWPDEGEIQDKLQREESLRNAIATTQINLISPIQPTKKLLVLDLDQTLFDFSGRRQTQTLSETMRPGLVEFLTNVYKFYNIAIWSATAWTWLEIKLIEFDLLPNNNFQFTFVLDKSSMFSVKSLRNGKMITHSVKPLAIIWSKLPQFNETNTLHVDDLSRNFVFNPKSGIKISPFKYSPETARADRELFYLQKYLCAIANVPDVTKLDHSKWKDYKL</sequence>
<dbReference type="GO" id="GO:0005634">
    <property type="term" value="C:nucleus"/>
    <property type="evidence" value="ECO:0007669"/>
    <property type="project" value="UniProtKB-SubCell"/>
</dbReference>
<evidence type="ECO:0000256" key="4">
    <source>
        <dbReference type="ARBA" id="ARBA00022723"/>
    </source>
</evidence>
<evidence type="ECO:0000256" key="1">
    <source>
        <dbReference type="ARBA" id="ARBA00001946"/>
    </source>
</evidence>
<dbReference type="PANTHER" id="PTHR48493">
    <property type="entry name" value="UBIQUITIN-LIKE DOMAIN-CONTAINING CTD PHOSPHATASE 1"/>
    <property type="match status" value="1"/>
</dbReference>
<dbReference type="GO" id="GO:0004722">
    <property type="term" value="F:protein serine/threonine phosphatase activity"/>
    <property type="evidence" value="ECO:0007669"/>
    <property type="project" value="UniProtKB-EC"/>
</dbReference>
<dbReference type="PANTHER" id="PTHR48493:SF1">
    <property type="entry name" value="UBIQUITIN-LIKE DOMAIN-CONTAINING CTD PHOSPHATASE 1"/>
    <property type="match status" value="1"/>
</dbReference>
<dbReference type="InterPro" id="IPR036412">
    <property type="entry name" value="HAD-like_sf"/>
</dbReference>
<dbReference type="InterPro" id="IPR011943">
    <property type="entry name" value="HAD-SF_hydro_IIID"/>
</dbReference>
<evidence type="ECO:0000256" key="2">
    <source>
        <dbReference type="ARBA" id="ARBA00004123"/>
    </source>
</evidence>
<evidence type="ECO:0000259" key="12">
    <source>
        <dbReference type="PROSITE" id="PS50053"/>
    </source>
</evidence>
<dbReference type="Gene3D" id="3.10.20.90">
    <property type="entry name" value="Phosphatidylinositol 3-kinase Catalytic Subunit, Chain A, domain 1"/>
    <property type="match status" value="1"/>
</dbReference>
<evidence type="ECO:0000256" key="9">
    <source>
        <dbReference type="ARBA" id="ARBA00032039"/>
    </source>
</evidence>
<evidence type="ECO:0000256" key="8">
    <source>
        <dbReference type="ARBA" id="ARBA00023242"/>
    </source>
</evidence>
<dbReference type="GO" id="GO:0090364">
    <property type="term" value="P:regulation of proteasome assembly"/>
    <property type="evidence" value="ECO:0007669"/>
    <property type="project" value="InterPro"/>
</dbReference>
<evidence type="ECO:0000256" key="11">
    <source>
        <dbReference type="ARBA" id="ARBA00048336"/>
    </source>
</evidence>
<dbReference type="EC" id="3.1.3.16" evidence="3"/>
<dbReference type="Gene3D" id="3.40.50.1000">
    <property type="entry name" value="HAD superfamily/HAD-like"/>
    <property type="match status" value="1"/>
</dbReference>
<comment type="cofactor">
    <cofactor evidence="1">
        <name>Mg(2+)</name>
        <dbReference type="ChEBI" id="CHEBI:18420"/>
    </cofactor>
</comment>
<dbReference type="InterPro" id="IPR051658">
    <property type="entry name" value="UBLCP1"/>
</dbReference>
<evidence type="ECO:0000256" key="10">
    <source>
        <dbReference type="ARBA" id="ARBA00047761"/>
    </source>
</evidence>
<dbReference type="SMART" id="SM00577">
    <property type="entry name" value="CPDc"/>
    <property type="match status" value="1"/>
</dbReference>
<reference evidence="14" key="1">
    <citation type="journal article" date="2020" name="J. Eukaryot. Microbiol.">
        <title>De novo Sequencing, Assembly and Annotation of the Transcriptome for the Free-Living Testate Amoeba Arcella intermedia.</title>
        <authorList>
            <person name="Ribeiro G.M."/>
            <person name="Porfirio-Sousa A.L."/>
            <person name="Maurer-Alcala X.X."/>
            <person name="Katz L.A."/>
            <person name="Lahr D.J.G."/>
        </authorList>
    </citation>
    <scope>NUCLEOTIDE SEQUENCE</scope>
</reference>
<dbReference type="GO" id="GO:0046872">
    <property type="term" value="F:metal ion binding"/>
    <property type="evidence" value="ECO:0007669"/>
    <property type="project" value="UniProtKB-KW"/>
</dbReference>
<accession>A0A6B2LB23</accession>
<dbReference type="EMBL" id="GIBP01005162">
    <property type="protein sequence ID" value="NDV34131.1"/>
    <property type="molecule type" value="Transcribed_RNA"/>
</dbReference>
<keyword evidence="6" id="KW-0460">Magnesium</keyword>
<dbReference type="NCBIfam" id="TIGR02245">
    <property type="entry name" value="HAD_IIID1"/>
    <property type="match status" value="1"/>
</dbReference>
<feature type="domain" description="FCP1 homology" evidence="13">
    <location>
        <begin position="124"/>
        <end position="289"/>
    </location>
</feature>
<evidence type="ECO:0000256" key="3">
    <source>
        <dbReference type="ARBA" id="ARBA00013081"/>
    </source>
</evidence>
<keyword evidence="7" id="KW-0904">Protein phosphatase</keyword>
<comment type="subcellular location">
    <subcellularLocation>
        <location evidence="2">Nucleus</location>
    </subcellularLocation>
</comment>
<dbReference type="SUPFAM" id="SSF54236">
    <property type="entry name" value="Ubiquitin-like"/>
    <property type="match status" value="1"/>
</dbReference>
<dbReference type="Pfam" id="PF00240">
    <property type="entry name" value="ubiquitin"/>
    <property type="match status" value="1"/>
</dbReference>
<comment type="catalytic activity">
    <reaction evidence="10">
        <text>O-phospho-L-seryl-[protein] + H2O = L-seryl-[protein] + phosphate</text>
        <dbReference type="Rhea" id="RHEA:20629"/>
        <dbReference type="Rhea" id="RHEA-COMP:9863"/>
        <dbReference type="Rhea" id="RHEA-COMP:11604"/>
        <dbReference type="ChEBI" id="CHEBI:15377"/>
        <dbReference type="ChEBI" id="CHEBI:29999"/>
        <dbReference type="ChEBI" id="CHEBI:43474"/>
        <dbReference type="ChEBI" id="CHEBI:83421"/>
        <dbReference type="EC" id="3.1.3.16"/>
    </reaction>
</comment>
<dbReference type="InterPro" id="IPR029071">
    <property type="entry name" value="Ubiquitin-like_domsf"/>
</dbReference>
<keyword evidence="8" id="KW-0539">Nucleus</keyword>
<dbReference type="PROSITE" id="PS50969">
    <property type="entry name" value="FCP1"/>
    <property type="match status" value="1"/>
</dbReference>
<dbReference type="InterPro" id="IPR004274">
    <property type="entry name" value="FCP1_dom"/>
</dbReference>
<keyword evidence="5" id="KW-0378">Hydrolase</keyword>
<dbReference type="Pfam" id="PF03031">
    <property type="entry name" value="NIF"/>
    <property type="match status" value="1"/>
</dbReference>
<evidence type="ECO:0000256" key="5">
    <source>
        <dbReference type="ARBA" id="ARBA00022801"/>
    </source>
</evidence>
<keyword evidence="4" id="KW-0479">Metal-binding</keyword>
<comment type="catalytic activity">
    <reaction evidence="11">
        <text>O-phospho-L-threonyl-[protein] + H2O = L-threonyl-[protein] + phosphate</text>
        <dbReference type="Rhea" id="RHEA:47004"/>
        <dbReference type="Rhea" id="RHEA-COMP:11060"/>
        <dbReference type="Rhea" id="RHEA-COMP:11605"/>
        <dbReference type="ChEBI" id="CHEBI:15377"/>
        <dbReference type="ChEBI" id="CHEBI:30013"/>
        <dbReference type="ChEBI" id="CHEBI:43474"/>
        <dbReference type="ChEBI" id="CHEBI:61977"/>
        <dbReference type="EC" id="3.1.3.16"/>
    </reaction>
</comment>
<dbReference type="InterPro" id="IPR023214">
    <property type="entry name" value="HAD_sf"/>
</dbReference>
<dbReference type="PROSITE" id="PS50053">
    <property type="entry name" value="UBIQUITIN_2"/>
    <property type="match status" value="1"/>
</dbReference>
<name>A0A6B2LB23_9EUKA</name>
<organism evidence="14">
    <name type="scientific">Arcella intermedia</name>
    <dbReference type="NCBI Taxonomy" id="1963864"/>
    <lineage>
        <taxon>Eukaryota</taxon>
        <taxon>Amoebozoa</taxon>
        <taxon>Tubulinea</taxon>
        <taxon>Elardia</taxon>
        <taxon>Arcellinida</taxon>
        <taxon>Sphaerothecina</taxon>
        <taxon>Arcellidae</taxon>
        <taxon>Arcella</taxon>
    </lineage>
</organism>
<evidence type="ECO:0000256" key="6">
    <source>
        <dbReference type="ARBA" id="ARBA00022842"/>
    </source>
</evidence>
<protein>
    <recommendedName>
        <fullName evidence="3">protein-serine/threonine phosphatase</fullName>
        <ecNumber evidence="3">3.1.3.16</ecNumber>
    </recommendedName>
    <alternativeName>
        <fullName evidence="9">Nuclear proteasome inhibitor UBLCP1</fullName>
    </alternativeName>
</protein>
<dbReference type="AlphaFoldDB" id="A0A6B2LB23"/>
<dbReference type="SUPFAM" id="SSF56784">
    <property type="entry name" value="HAD-like"/>
    <property type="match status" value="1"/>
</dbReference>
<evidence type="ECO:0000313" key="14">
    <source>
        <dbReference type="EMBL" id="NDV34131.1"/>
    </source>
</evidence>
<feature type="domain" description="Ubiquitin-like" evidence="12">
    <location>
        <begin position="1"/>
        <end position="59"/>
    </location>
</feature>
<evidence type="ECO:0000256" key="7">
    <source>
        <dbReference type="ARBA" id="ARBA00022912"/>
    </source>
</evidence>
<proteinExistence type="predicted"/>